<dbReference type="EMBL" id="SRLO01000198">
    <property type="protein sequence ID" value="TNN67790.1"/>
    <property type="molecule type" value="Genomic_DNA"/>
</dbReference>
<protein>
    <submittedName>
        <fullName evidence="2">Uncharacterized protein</fullName>
    </submittedName>
</protein>
<evidence type="ECO:0000313" key="2">
    <source>
        <dbReference type="EMBL" id="TNN67790.1"/>
    </source>
</evidence>
<keyword evidence="3" id="KW-1185">Reference proteome</keyword>
<evidence type="ECO:0000313" key="3">
    <source>
        <dbReference type="Proteomes" id="UP000314294"/>
    </source>
</evidence>
<dbReference type="Proteomes" id="UP000314294">
    <property type="component" value="Unassembled WGS sequence"/>
</dbReference>
<evidence type="ECO:0000256" key="1">
    <source>
        <dbReference type="SAM" id="MobiDB-lite"/>
    </source>
</evidence>
<reference evidence="2 3" key="1">
    <citation type="submission" date="2019-03" db="EMBL/GenBank/DDBJ databases">
        <title>First draft genome of Liparis tanakae, snailfish: a comprehensive survey of snailfish specific genes.</title>
        <authorList>
            <person name="Kim W."/>
            <person name="Song I."/>
            <person name="Jeong J.-H."/>
            <person name="Kim D."/>
            <person name="Kim S."/>
            <person name="Ryu S."/>
            <person name="Song J.Y."/>
            <person name="Lee S.K."/>
        </authorList>
    </citation>
    <scope>NUCLEOTIDE SEQUENCE [LARGE SCALE GENOMIC DNA]</scope>
    <source>
        <tissue evidence="2">Muscle</tissue>
    </source>
</reference>
<organism evidence="2 3">
    <name type="scientific">Liparis tanakae</name>
    <name type="common">Tanaka's snailfish</name>
    <dbReference type="NCBI Taxonomy" id="230148"/>
    <lineage>
        <taxon>Eukaryota</taxon>
        <taxon>Metazoa</taxon>
        <taxon>Chordata</taxon>
        <taxon>Craniata</taxon>
        <taxon>Vertebrata</taxon>
        <taxon>Euteleostomi</taxon>
        <taxon>Actinopterygii</taxon>
        <taxon>Neopterygii</taxon>
        <taxon>Teleostei</taxon>
        <taxon>Neoteleostei</taxon>
        <taxon>Acanthomorphata</taxon>
        <taxon>Eupercaria</taxon>
        <taxon>Perciformes</taxon>
        <taxon>Cottioidei</taxon>
        <taxon>Cottales</taxon>
        <taxon>Liparidae</taxon>
        <taxon>Liparis</taxon>
    </lineage>
</organism>
<sequence>MLRCMAAHFVPGQCNSRAARHRGSEDERHCNSRRRRTIANSSARTVIVGEPGGGRRAAGGLNATFCAGYRRKTTTSRLSSRRIPPSHTSRCHGDKGLVPVMVTYVGQNETPLQTETPGSRAAELTPSLDEEIARKFG</sequence>
<proteinExistence type="predicted"/>
<dbReference type="AlphaFoldDB" id="A0A4Z2HQ93"/>
<accession>A0A4Z2HQ93</accession>
<comment type="caution">
    <text evidence="2">The sequence shown here is derived from an EMBL/GenBank/DDBJ whole genome shotgun (WGS) entry which is preliminary data.</text>
</comment>
<gene>
    <name evidence="2" type="ORF">EYF80_021944</name>
</gene>
<feature type="region of interest" description="Disordered" evidence="1">
    <location>
        <begin position="109"/>
        <end position="137"/>
    </location>
</feature>
<name>A0A4Z2HQ93_9TELE</name>